<evidence type="ECO:0000256" key="5">
    <source>
        <dbReference type="ARBA" id="ARBA00022665"/>
    </source>
</evidence>
<keyword evidence="9 20" id="KW-0503">Monooxygenase</keyword>
<keyword evidence="7 20" id="KW-0560">Oxidoreductase</keyword>
<dbReference type="InterPro" id="IPR017972">
    <property type="entry name" value="Cyt_P450_CS"/>
</dbReference>
<evidence type="ECO:0000256" key="1">
    <source>
        <dbReference type="ARBA" id="ARBA00001970"/>
    </source>
</evidence>
<evidence type="ECO:0000256" key="10">
    <source>
        <dbReference type="ARBA" id="ARBA00023121"/>
    </source>
</evidence>
<accession>A0ABM4G7S6</accession>
<keyword evidence="6 20" id="KW-0479">Metal-binding</keyword>
<evidence type="ECO:0000256" key="20">
    <source>
        <dbReference type="RuleBase" id="RU000461"/>
    </source>
</evidence>
<protein>
    <recommendedName>
        <fullName evidence="14">Steroid 21-hydroxylase</fullName>
        <ecNumber evidence="13">1.14.14.16</ecNumber>
    </recommendedName>
    <alternativeName>
        <fullName evidence="18">21-OHase</fullName>
    </alternativeName>
    <alternativeName>
        <fullName evidence="15">Cytochrome P-450c21</fullName>
    </alternativeName>
    <alternativeName>
        <fullName evidence="19">Cytochrome P450 21</fullName>
    </alternativeName>
    <alternativeName>
        <fullName evidence="17">Cytochrome P450 XXI</fullName>
    </alternativeName>
    <alternativeName>
        <fullName evidence="16">Cytochrome P450-C21</fullName>
    </alternativeName>
</protein>
<evidence type="ECO:0000256" key="8">
    <source>
        <dbReference type="ARBA" id="ARBA00023004"/>
    </source>
</evidence>
<proteinExistence type="inferred from homology"/>
<evidence type="ECO:0000256" key="11">
    <source>
        <dbReference type="ARBA" id="ARBA00023136"/>
    </source>
</evidence>
<evidence type="ECO:0000256" key="4">
    <source>
        <dbReference type="ARBA" id="ARBA00022617"/>
    </source>
</evidence>
<evidence type="ECO:0000256" key="12">
    <source>
        <dbReference type="ARBA" id="ARBA00023250"/>
    </source>
</evidence>
<comment type="subcellular location">
    <subcellularLocation>
        <location evidence="2">Endoplasmic reticulum membrane</location>
        <topology evidence="2">Peripheral membrane protein</topology>
    </subcellularLocation>
</comment>
<evidence type="ECO:0000256" key="16">
    <source>
        <dbReference type="ARBA" id="ARBA00044265"/>
    </source>
</evidence>
<evidence type="ECO:0000256" key="13">
    <source>
        <dbReference type="ARBA" id="ARBA00044040"/>
    </source>
</evidence>
<dbReference type="Gene3D" id="1.10.630.10">
    <property type="entry name" value="Cytochrome P450"/>
    <property type="match status" value="1"/>
</dbReference>
<keyword evidence="11" id="KW-0472">Membrane</keyword>
<name>A0ABM4G7S6_9AVES</name>
<evidence type="ECO:0000256" key="3">
    <source>
        <dbReference type="ARBA" id="ARBA00010617"/>
    </source>
</evidence>
<evidence type="ECO:0000313" key="23">
    <source>
        <dbReference type="RefSeq" id="XP_067173252.1"/>
    </source>
</evidence>
<dbReference type="PANTHER" id="PTHR24289:SF17">
    <property type="entry name" value="STEROID 21-HYDROXYLASE ISOFORM X1"/>
    <property type="match status" value="1"/>
</dbReference>
<keyword evidence="8 20" id="KW-0408">Iron</keyword>
<dbReference type="SUPFAM" id="SSF48264">
    <property type="entry name" value="Cytochrome P450"/>
    <property type="match status" value="1"/>
</dbReference>
<evidence type="ECO:0000313" key="22">
    <source>
        <dbReference type="Proteomes" id="UP001652627"/>
    </source>
</evidence>
<dbReference type="EC" id="1.14.14.16" evidence="13"/>
<dbReference type="PANTHER" id="PTHR24289">
    <property type="entry name" value="STEROID 17-ALPHA-HYDROXYLASE/17,20 LYASE"/>
    <property type="match status" value="1"/>
</dbReference>
<keyword evidence="4 20" id="KW-0349">Heme</keyword>
<gene>
    <name evidence="23" type="primary">LOC136996223</name>
</gene>
<dbReference type="Pfam" id="PF00067">
    <property type="entry name" value="p450"/>
    <property type="match status" value="1"/>
</dbReference>
<evidence type="ECO:0000256" key="14">
    <source>
        <dbReference type="ARBA" id="ARBA00044116"/>
    </source>
</evidence>
<evidence type="ECO:0000256" key="2">
    <source>
        <dbReference type="ARBA" id="ARBA00004406"/>
    </source>
</evidence>
<reference evidence="23" key="1">
    <citation type="submission" date="2025-08" db="UniProtKB">
        <authorList>
            <consortium name="RefSeq"/>
        </authorList>
    </citation>
    <scope>IDENTIFICATION</scope>
    <source>
        <tissue evidence="23">Blood</tissue>
    </source>
</reference>
<evidence type="ECO:0000256" key="9">
    <source>
        <dbReference type="ARBA" id="ARBA00023033"/>
    </source>
</evidence>
<sequence length="499" mass="53727">MLPLLPPLPPLPSLPPLPLPALLALGALLALAAWRRLRGPPEGGGRTPPRALPGPPALPLLGGAPHLLHPAAPRHLGALARRYGPALRLRLGGGDVVVLSSVETIREAFGRRWGACAGRPPSYLAGLVSRGGQDLALGDVSPGWRRQRRATRDALVRAQRRLDAILERQAQALCQDFRRYRGAPVDVAEDFAFRTCSTICSLIFGHLMPPEAEVRDFTRCIMGLLELWGRASVRVLDLLPPLRVLPNPTLRELLRLVERRDAFVQAQLQRHEVGAQASGGGGQVPRRDPGVGLWPDPGIRGGPLGPDRLHMALVDLFIGGTETTAAALGWAVAFLLHRPEVAAGVRAQLAEEPGGHRGLLGATVSETLRLRPPAPLALPHRACTHTSIAGVPVPRNSLLIPNLFAAHHDPDKWHRPEDFLPERFLEEGPGRALVPFGCGARACLGEGLARAELLVFLGHILRNFRLEPPAPGVLPSLEVTAGTVLRCPPFRVRLIALEP</sequence>
<keyword evidence="22" id="KW-1185">Reference proteome</keyword>
<evidence type="ECO:0000256" key="7">
    <source>
        <dbReference type="ARBA" id="ARBA00023002"/>
    </source>
</evidence>
<dbReference type="InterPro" id="IPR001128">
    <property type="entry name" value="Cyt_P450"/>
</dbReference>
<evidence type="ECO:0000256" key="15">
    <source>
        <dbReference type="ARBA" id="ARBA00044217"/>
    </source>
</evidence>
<dbReference type="RefSeq" id="XP_067173252.1">
    <property type="nucleotide sequence ID" value="XM_067317151.1"/>
</dbReference>
<evidence type="ECO:0000256" key="6">
    <source>
        <dbReference type="ARBA" id="ARBA00022723"/>
    </source>
</evidence>
<dbReference type="GeneID" id="136996223"/>
<dbReference type="InterPro" id="IPR002401">
    <property type="entry name" value="Cyt_P450_E_grp-I"/>
</dbReference>
<dbReference type="Proteomes" id="UP001652627">
    <property type="component" value="Unplaced"/>
</dbReference>
<evidence type="ECO:0000256" key="19">
    <source>
        <dbReference type="ARBA" id="ARBA00044342"/>
    </source>
</evidence>
<feature type="region of interest" description="Disordered" evidence="21">
    <location>
        <begin position="274"/>
        <end position="299"/>
    </location>
</feature>
<evidence type="ECO:0000256" key="21">
    <source>
        <dbReference type="SAM" id="MobiDB-lite"/>
    </source>
</evidence>
<comment type="cofactor">
    <cofactor evidence="1">
        <name>heme b</name>
        <dbReference type="ChEBI" id="CHEBI:60344"/>
    </cofactor>
</comment>
<evidence type="ECO:0000256" key="18">
    <source>
        <dbReference type="ARBA" id="ARBA00044304"/>
    </source>
</evidence>
<dbReference type="PRINTS" id="PR00463">
    <property type="entry name" value="EP450I"/>
</dbReference>
<organism evidence="22 23">
    <name type="scientific">Apteryx mantelli</name>
    <name type="common">North Island brown kiwi</name>
    <dbReference type="NCBI Taxonomy" id="2696672"/>
    <lineage>
        <taxon>Eukaryota</taxon>
        <taxon>Metazoa</taxon>
        <taxon>Chordata</taxon>
        <taxon>Craniata</taxon>
        <taxon>Vertebrata</taxon>
        <taxon>Euteleostomi</taxon>
        <taxon>Archelosauria</taxon>
        <taxon>Archosauria</taxon>
        <taxon>Dinosauria</taxon>
        <taxon>Saurischia</taxon>
        <taxon>Theropoda</taxon>
        <taxon>Coelurosauria</taxon>
        <taxon>Aves</taxon>
        <taxon>Palaeognathae</taxon>
        <taxon>Apterygiformes</taxon>
        <taxon>Apterygidae</taxon>
        <taxon>Apteryx</taxon>
    </lineage>
</organism>
<keyword evidence="12" id="KW-0755">Steroidogenesis</keyword>
<evidence type="ECO:0000256" key="17">
    <source>
        <dbReference type="ARBA" id="ARBA00044282"/>
    </source>
</evidence>
<keyword evidence="10" id="KW-0446">Lipid-binding</keyword>
<dbReference type="InterPro" id="IPR036396">
    <property type="entry name" value="Cyt_P450_sf"/>
</dbReference>
<keyword evidence="5" id="KW-0754">Steroid-binding</keyword>
<dbReference type="PRINTS" id="PR00385">
    <property type="entry name" value="P450"/>
</dbReference>
<comment type="similarity">
    <text evidence="3 20">Belongs to the cytochrome P450 family.</text>
</comment>
<dbReference type="PROSITE" id="PS00086">
    <property type="entry name" value="CYTOCHROME_P450"/>
    <property type="match status" value="1"/>
</dbReference>